<name>A0ABZ2WYP1_9HYPO</name>
<reference evidence="2 3" key="1">
    <citation type="submission" date="2024-04" db="EMBL/GenBank/DDBJ databases">
        <title>Complete genome sequence of Fusarium acuminatum.</title>
        <authorList>
            <person name="Lan B."/>
        </authorList>
    </citation>
    <scope>NUCLEOTIDE SEQUENCE [LARGE SCALE GENOMIC DNA]</scope>
    <source>
        <strain evidence="2">1A</strain>
    </source>
</reference>
<keyword evidence="3" id="KW-1185">Reference proteome</keyword>
<dbReference type="PANTHER" id="PTHR33112">
    <property type="entry name" value="DOMAIN PROTEIN, PUTATIVE-RELATED"/>
    <property type="match status" value="1"/>
</dbReference>
<evidence type="ECO:0000259" key="1">
    <source>
        <dbReference type="Pfam" id="PF06985"/>
    </source>
</evidence>
<dbReference type="EMBL" id="CP151263">
    <property type="protein sequence ID" value="WZH45927.1"/>
    <property type="molecule type" value="Genomic_DNA"/>
</dbReference>
<proteinExistence type="predicted"/>
<protein>
    <submittedName>
        <fullName evidence="2">Heterokaryon incompatibility protein-domain-containing protein</fullName>
    </submittedName>
</protein>
<dbReference type="Pfam" id="PF06985">
    <property type="entry name" value="HET"/>
    <property type="match status" value="1"/>
</dbReference>
<organism evidence="2 3">
    <name type="scientific">Fusarium acuminatum</name>
    <dbReference type="NCBI Taxonomy" id="5515"/>
    <lineage>
        <taxon>Eukaryota</taxon>
        <taxon>Fungi</taxon>
        <taxon>Dikarya</taxon>
        <taxon>Ascomycota</taxon>
        <taxon>Pezizomycotina</taxon>
        <taxon>Sordariomycetes</taxon>
        <taxon>Hypocreomycetidae</taxon>
        <taxon>Hypocreales</taxon>
        <taxon>Nectriaceae</taxon>
        <taxon>Fusarium</taxon>
        <taxon>Fusarium tricinctum species complex</taxon>
    </lineage>
</organism>
<evidence type="ECO:0000313" key="3">
    <source>
        <dbReference type="Proteomes" id="UP001489902"/>
    </source>
</evidence>
<evidence type="ECO:0000313" key="2">
    <source>
        <dbReference type="EMBL" id="WZH45927.1"/>
    </source>
</evidence>
<accession>A0ABZ2WYP1</accession>
<sequence length="461" mass="52729">MDPYGLPLWEFWIVKRKNEGDGFFVMSLTDGEKGKVALVAAIGLCVRADDQQDWEQESARMLSIYRNAYLTVSASRAEDSSQGLFGERPAREYLELEYTFNDLRGQALAFALPLDEEVDSFLPVLMPKEPLSSRAWCLQERVGCSRTVFYGTSQLFFECNQGFQGEDGRFLNCQFMSVGRLEQKSEEMKQHRLEDGDESDRVLSNKLIILRSWYRLVELYGERKLTYPSDKFPAISGLASVFEKLLDDEYVAGIWRSQFAECLLWHGSTRRVREYRAPSWSWASVDGRTSIRLIQDYYQECRILAKVLNVNVNLKGDNPYGEVTDASIEIRAPMERLYIVTENWNPQEEGKTFNMNPKGRTANGRFEDTETRFDFDYEADDGPQEVLRIVKSLEGVDVFALILLKGTWRLSGLICYHALIIAKLNTGEGFQRLGTVSFTEEALGHKPEEGPEGEFPTVVLI</sequence>
<dbReference type="PANTHER" id="PTHR33112:SF16">
    <property type="entry name" value="HETEROKARYON INCOMPATIBILITY DOMAIN-CONTAINING PROTEIN"/>
    <property type="match status" value="1"/>
</dbReference>
<dbReference type="InterPro" id="IPR010730">
    <property type="entry name" value="HET"/>
</dbReference>
<gene>
    <name evidence="2" type="ORF">QYS62_006996</name>
</gene>
<feature type="domain" description="Heterokaryon incompatibility" evidence="1">
    <location>
        <begin position="44"/>
        <end position="140"/>
    </location>
</feature>
<dbReference type="Proteomes" id="UP001489902">
    <property type="component" value="Chromosome 4"/>
</dbReference>